<name>A0AAV4M1E2_BABCB</name>
<dbReference type="AlphaFoldDB" id="A0AAV4M1E2"/>
<organism evidence="2 3">
    <name type="scientific">Babesia caballi</name>
    <dbReference type="NCBI Taxonomy" id="5871"/>
    <lineage>
        <taxon>Eukaryota</taxon>
        <taxon>Sar</taxon>
        <taxon>Alveolata</taxon>
        <taxon>Apicomplexa</taxon>
        <taxon>Aconoidasida</taxon>
        <taxon>Piroplasmida</taxon>
        <taxon>Babesiidae</taxon>
        <taxon>Babesia</taxon>
    </lineage>
</organism>
<protein>
    <submittedName>
        <fullName evidence="2">2OG-Fe(II) oxygenase</fullName>
    </submittedName>
</protein>
<sequence length="186" mass="20083">MHAVKRLQEGRHPSVELGGVSCAVAYGAEDEERASELDVEHGTLQLWVAARGVERLQLRDALGGEVGQRAAHTSKHFRVDAVAGAPAGCTLRLDRDVQLRGRLGQPLGEDGSVKRVLRGHIGRSWHDTSQLLQYLGASLRPPMRHRGIGGDASYEPRNALEAQGLPSSRSMHPSMCEECGGRGTLP</sequence>
<dbReference type="RefSeq" id="XP_067717781.1">
    <property type="nucleotide sequence ID" value="XM_067861680.1"/>
</dbReference>
<evidence type="ECO:0000256" key="1">
    <source>
        <dbReference type="SAM" id="MobiDB-lite"/>
    </source>
</evidence>
<accession>A0AAV4M1E2</accession>
<keyword evidence="3" id="KW-1185">Reference proteome</keyword>
<dbReference type="EMBL" id="BPLF01000005">
    <property type="protein sequence ID" value="GIX65712.1"/>
    <property type="molecule type" value="Genomic_DNA"/>
</dbReference>
<feature type="region of interest" description="Disordered" evidence="1">
    <location>
        <begin position="163"/>
        <end position="186"/>
    </location>
</feature>
<gene>
    <name evidence="2" type="ORF">BcabD6B2_51470</name>
</gene>
<reference evidence="2 3" key="1">
    <citation type="submission" date="2021-06" db="EMBL/GenBank/DDBJ databases">
        <title>Genome sequence of Babesia caballi.</title>
        <authorList>
            <person name="Yamagishi J."/>
            <person name="Kidaka T."/>
            <person name="Ochi A."/>
        </authorList>
    </citation>
    <scope>NUCLEOTIDE SEQUENCE [LARGE SCALE GENOMIC DNA]</scope>
    <source>
        <strain evidence="2">USDA-D6B2</strain>
    </source>
</reference>
<dbReference type="GeneID" id="94197193"/>
<evidence type="ECO:0000313" key="2">
    <source>
        <dbReference type="EMBL" id="GIX65712.1"/>
    </source>
</evidence>
<comment type="caution">
    <text evidence="2">The sequence shown here is derived from an EMBL/GenBank/DDBJ whole genome shotgun (WGS) entry which is preliminary data.</text>
</comment>
<dbReference type="Proteomes" id="UP001497744">
    <property type="component" value="Unassembled WGS sequence"/>
</dbReference>
<proteinExistence type="predicted"/>
<evidence type="ECO:0000313" key="3">
    <source>
        <dbReference type="Proteomes" id="UP001497744"/>
    </source>
</evidence>